<evidence type="ECO:0000256" key="8">
    <source>
        <dbReference type="ARBA" id="ARBA00023242"/>
    </source>
</evidence>
<evidence type="ECO:0000256" key="2">
    <source>
        <dbReference type="ARBA" id="ARBA00004642"/>
    </source>
</evidence>
<dbReference type="Gene3D" id="3.40.50.300">
    <property type="entry name" value="P-loop containing nucleotide triphosphate hydrolases"/>
    <property type="match status" value="3"/>
</dbReference>
<dbReference type="GO" id="GO:0000027">
    <property type="term" value="P:ribosomal large subunit assembly"/>
    <property type="evidence" value="ECO:0007669"/>
    <property type="project" value="TreeGrafter"/>
</dbReference>
<keyword evidence="8" id="KW-0539">Nucleus</keyword>
<evidence type="ECO:0000256" key="9">
    <source>
        <dbReference type="SAM" id="MobiDB-lite"/>
    </source>
</evidence>
<feature type="compositionally biased region" description="Polar residues" evidence="9">
    <location>
        <begin position="1861"/>
        <end position="1870"/>
    </location>
</feature>
<dbReference type="GO" id="GO:0030687">
    <property type="term" value="C:preribosome, large subunit precursor"/>
    <property type="evidence" value="ECO:0007669"/>
    <property type="project" value="TreeGrafter"/>
</dbReference>
<sequence>MLNSYISFLSLAKVPFSPVSVILRHAEALRQALTGGVDTEQKDEAFRSILKELGLRDGKPPSSPSKTESPPLDLARGLFIPAILDGLREYKRWTLVSEILNLLDWLIPEGLGNPSDDLSSLLFVEEGSWDPIVALLPAKKVVKTVVQVDQLLSVCTRIKLLWERSRDRAPSPFTDFSPALIYEFLPPHPILVQVRLPDKRYQPVSDEAAEEVLTLVKEAFKVEQENGSRGSRKVPCQEDLYVVFSDERRLKVKAEEKRIRRIHSARELLMASARSGTLNLGALRASGGALQQEKEKEKEKDFLTEIRRSHGIRLSDDVWKRGDRGLVYGLLETCCKAGDGRGFASLIEKAIVPLVRDRLFPLLSSASPAQTDLLTILEGVDSGRGKSGLFSDRKVVSACLKTLKSLRAMGALDREKCGRVLALASKMAVSWATTGSSLSDHEGGLLLEEVASEYPSVLRELLLSDPAVEGPPHCPHEQIVEAFTGPLRCALLALAREGEGASTAGTVKALNERSDGQTASWTTSLIALLRALPQIATKIGLLSSVVVSLLQACVDEGETLASALSAWLAGQILSVGGSADHLRLRPLRMLSEGAFEAAVRTASNRTKTSASMLQVASACLKKGQTAELRLCMFLVRSVRLVEGGGLQGWGGWDELIERLQRGTWEDQEDGAAVRRELVALLSDGLECPFPDACEEGQKGEESEEKERMRKFLHAVTACPTESVSSPPLMFVSRLPANSLLRLLLIAAHLDAASDGEFLLRSLCEGAVESLRSEESEASDRAATLEALCDFLSFERMESGEGQETVKAAGAARLLALLEGMSSEDAAALVAGYGEGDGGNVPVGGKAGSIEGCGGSPTLFSADVVSLKGAQKASVPVSSSRTQRISKGDFVSRAEELRTAAAQGLRAIEAVSSSLPQDVESFLRLTMIASTKLRLQQVLDYADVNEALLFQGATGVGKTALVMAAAALKGKHVVRVNLSSRTVVEDLVGSMTIKSDIGGGELFEFEMRPFATAFEQGHWLLLDELNLAPPSVLKALETALDTGVLECVDSSSASRPVRVMRRHPEFCLFATQNPATGNFRGKKDRLPQSFLERFTPVELSCLPDSELEEIVEGKFGERGLFVKCDTKRLGYAQRLVRFHREFERMTGRGDFEERAGYAEVSVRDLLRASEQLGRLGNFACSASEPELLQAFAFEIFCTYVSRFRLPDSTREALALVEKVWAPVSKEGGIEWEIKPGFLRIGRYTVGQNLGESSEVDLQMQVRVRDLIDSLTAGRPLFGEEHNDLEEAVVQATAWSHAATLEILFDKEFLQDAGLYESCDRWLFSWVSACIPKIKTAEDWGILGASLYASKVRHPDARDRIIEAFCSHFAEWGVEREKIEEEVLKAQTTPDKPLALTPRLLRTWHQVARALQMRSPPLLVGATGCGASRALTSLCELLDLQCSQTLLTPDTELAEIIGGYVPRKPPGGSGGVEVVWRNGVVTEAISEDGAVLLESLNLADTGLLEKLNPVLEVPPSLTLTEKGKTHPERIEGWNAEVRALVSALLPSAKEDATTFNRVISALRVICIIAEEQGVDAVSFRVLESLLSCAFQIDLCRERQGQPRVKTEETFFSAFLVVLGGQGADEAGAAGIPAAVVDKMQTAVRTELKLGDSCVGLAEDSLFTGSETYVLPPGRLSHIQAVQAGLLCGRCLLLEGPASVGKSTVVSEIRFAWFGSRDVARVNVTESTSLTDFFGSDLPDGKTVRFVPGALVEALRTGQWVLADELNLASPDVLSALLPILDGQTRVRIPGRMEWVDMHPDFRFIATQNPTSYGGRKRLPPSLLTRFVLRQIPDFSQEDLTEIISKRRDVPPPQAPFPLCRPGSRQQSSRSCV</sequence>
<dbReference type="VEuPathDB" id="CryptoDB:Cvel_21523"/>
<dbReference type="SMART" id="SM00382">
    <property type="entry name" value="AAA"/>
    <property type="match status" value="2"/>
</dbReference>
<reference evidence="11" key="1">
    <citation type="submission" date="2014-11" db="EMBL/GenBank/DDBJ databases">
        <authorList>
            <person name="Otto D Thomas"/>
            <person name="Naeem Raeece"/>
        </authorList>
    </citation>
    <scope>NUCLEOTIDE SEQUENCE</scope>
</reference>
<comment type="subcellular location">
    <subcellularLocation>
        <location evidence="1">Nucleus</location>
        <location evidence="1">Nucleolus</location>
    </subcellularLocation>
    <subcellularLocation>
        <location evidence="2">Nucleus</location>
        <location evidence="2">Nucleoplasm</location>
    </subcellularLocation>
</comment>
<evidence type="ECO:0000256" key="5">
    <source>
        <dbReference type="ARBA" id="ARBA00022741"/>
    </source>
</evidence>
<dbReference type="PANTHER" id="PTHR48103:SF2">
    <property type="entry name" value="MIDASIN"/>
    <property type="match status" value="1"/>
</dbReference>
<dbReference type="GO" id="GO:0005730">
    <property type="term" value="C:nucleolus"/>
    <property type="evidence" value="ECO:0007669"/>
    <property type="project" value="UniProtKB-SubCell"/>
</dbReference>
<dbReference type="Pfam" id="PF07728">
    <property type="entry name" value="AAA_5"/>
    <property type="match status" value="3"/>
</dbReference>
<evidence type="ECO:0000256" key="4">
    <source>
        <dbReference type="ARBA" id="ARBA00017143"/>
    </source>
</evidence>
<dbReference type="EMBL" id="CDMZ01001133">
    <property type="protein sequence ID" value="CEM27792.1"/>
    <property type="molecule type" value="Genomic_DNA"/>
</dbReference>
<gene>
    <name evidence="11" type="ORF">Cvel_21523</name>
</gene>
<evidence type="ECO:0000256" key="7">
    <source>
        <dbReference type="ARBA" id="ARBA00023186"/>
    </source>
</evidence>
<dbReference type="SUPFAM" id="SSF52540">
    <property type="entry name" value="P-loop containing nucleoside triphosphate hydrolases"/>
    <property type="match status" value="3"/>
</dbReference>
<evidence type="ECO:0000256" key="3">
    <source>
        <dbReference type="ARBA" id="ARBA00007188"/>
    </source>
</evidence>
<dbReference type="InterPro" id="IPR003593">
    <property type="entry name" value="AAA+_ATPase"/>
</dbReference>
<feature type="domain" description="AAA+ ATPase" evidence="10">
    <location>
        <begin position="1685"/>
        <end position="1836"/>
    </location>
</feature>
<dbReference type="FunFam" id="3.40.50.300:FF:000142">
    <property type="entry name" value="Midasin"/>
    <property type="match status" value="2"/>
</dbReference>
<dbReference type="GO" id="GO:0016887">
    <property type="term" value="F:ATP hydrolysis activity"/>
    <property type="evidence" value="ECO:0007669"/>
    <property type="project" value="InterPro"/>
</dbReference>
<keyword evidence="7" id="KW-0143">Chaperone</keyword>
<dbReference type="PANTHER" id="PTHR48103">
    <property type="entry name" value="MIDASIN-RELATED"/>
    <property type="match status" value="1"/>
</dbReference>
<evidence type="ECO:0000256" key="6">
    <source>
        <dbReference type="ARBA" id="ARBA00022840"/>
    </source>
</evidence>
<protein>
    <recommendedName>
        <fullName evidence="4">Midasin</fullName>
    </recommendedName>
</protein>
<proteinExistence type="inferred from homology"/>
<dbReference type="GO" id="GO:0000055">
    <property type="term" value="P:ribosomal large subunit export from nucleus"/>
    <property type="evidence" value="ECO:0007669"/>
    <property type="project" value="TreeGrafter"/>
</dbReference>
<feature type="domain" description="AAA+ ATPase" evidence="10">
    <location>
        <begin position="943"/>
        <end position="1100"/>
    </location>
</feature>
<evidence type="ECO:0000313" key="11">
    <source>
        <dbReference type="EMBL" id="CEM27792.1"/>
    </source>
</evidence>
<organism evidence="11">
    <name type="scientific">Chromera velia CCMP2878</name>
    <dbReference type="NCBI Taxonomy" id="1169474"/>
    <lineage>
        <taxon>Eukaryota</taxon>
        <taxon>Sar</taxon>
        <taxon>Alveolata</taxon>
        <taxon>Colpodellida</taxon>
        <taxon>Chromeraceae</taxon>
        <taxon>Chromera</taxon>
    </lineage>
</organism>
<dbReference type="CDD" id="cd00009">
    <property type="entry name" value="AAA"/>
    <property type="match status" value="1"/>
</dbReference>
<dbReference type="InterPro" id="IPR011704">
    <property type="entry name" value="ATPase_dyneun-rel_AAA"/>
</dbReference>
<evidence type="ECO:0000256" key="1">
    <source>
        <dbReference type="ARBA" id="ARBA00004604"/>
    </source>
</evidence>
<keyword evidence="5" id="KW-0547">Nucleotide-binding</keyword>
<dbReference type="GO" id="GO:0005654">
    <property type="term" value="C:nucleoplasm"/>
    <property type="evidence" value="ECO:0007669"/>
    <property type="project" value="UniProtKB-SubCell"/>
</dbReference>
<evidence type="ECO:0000259" key="10">
    <source>
        <dbReference type="SMART" id="SM00382"/>
    </source>
</evidence>
<comment type="similarity">
    <text evidence="3">Belongs to the midasin family.</text>
</comment>
<dbReference type="GO" id="GO:0005524">
    <property type="term" value="F:ATP binding"/>
    <property type="evidence" value="ECO:0007669"/>
    <property type="project" value="UniProtKB-KW"/>
</dbReference>
<dbReference type="InterPro" id="IPR027417">
    <property type="entry name" value="P-loop_NTPase"/>
</dbReference>
<name>A0A0G4GEL3_9ALVE</name>
<keyword evidence="6" id="KW-0067">ATP-binding</keyword>
<feature type="region of interest" description="Disordered" evidence="9">
    <location>
        <begin position="1844"/>
        <end position="1870"/>
    </location>
</feature>
<accession>A0A0G4GEL3</accession>